<evidence type="ECO:0000313" key="1">
    <source>
        <dbReference type="EMBL" id="BBM86516.1"/>
    </source>
</evidence>
<accession>A0A5S9IRZ4</accession>
<gene>
    <name evidence="1" type="ORF">UABAM_04902</name>
</gene>
<sequence>MTNLKIGVVGYSRPQFDQEKATEMLKKGIAQFMEQFNAAKPNVEIVSGLTNVGIPKLAYEIAVAESLTTVGISAEEALKVSCGIFAVDKQIIEGKNFGDESQTFIDYIDCLIRVGGGEQSHEEVKMFQEKTQNKQQLLLEYELEFLG</sequence>
<organism evidence="1 2">
    <name type="scientific">Uabimicrobium amorphum</name>
    <dbReference type="NCBI Taxonomy" id="2596890"/>
    <lineage>
        <taxon>Bacteria</taxon>
        <taxon>Pseudomonadati</taxon>
        <taxon>Planctomycetota</taxon>
        <taxon>Candidatus Uabimicrobiia</taxon>
        <taxon>Candidatus Uabimicrobiales</taxon>
        <taxon>Candidatus Uabimicrobiaceae</taxon>
        <taxon>Candidatus Uabimicrobium</taxon>
    </lineage>
</organism>
<dbReference type="KEGG" id="uam:UABAM_04902"/>
<dbReference type="Proteomes" id="UP000326354">
    <property type="component" value="Chromosome"/>
</dbReference>
<keyword evidence="2" id="KW-1185">Reference proteome</keyword>
<reference evidence="1 2" key="1">
    <citation type="submission" date="2019-08" db="EMBL/GenBank/DDBJ databases">
        <title>Complete genome sequence of Candidatus Uab amorphum.</title>
        <authorList>
            <person name="Shiratori T."/>
            <person name="Suzuki S."/>
            <person name="Kakizawa Y."/>
            <person name="Ishida K."/>
        </authorList>
    </citation>
    <scope>NUCLEOTIDE SEQUENCE [LARGE SCALE GENOMIC DNA]</scope>
    <source>
        <strain evidence="1 2">SRT547</strain>
    </source>
</reference>
<evidence type="ECO:0000313" key="2">
    <source>
        <dbReference type="Proteomes" id="UP000326354"/>
    </source>
</evidence>
<name>A0A5S9IRZ4_UABAM</name>
<dbReference type="EMBL" id="AP019860">
    <property type="protein sequence ID" value="BBM86516.1"/>
    <property type="molecule type" value="Genomic_DNA"/>
</dbReference>
<proteinExistence type="predicted"/>
<dbReference type="OrthoDB" id="1493337at2"/>
<dbReference type="RefSeq" id="WP_151970568.1">
    <property type="nucleotide sequence ID" value="NZ_AP019860.1"/>
</dbReference>
<protein>
    <submittedName>
        <fullName evidence="1">Uncharacterized protein</fullName>
    </submittedName>
</protein>
<dbReference type="AlphaFoldDB" id="A0A5S9IRZ4"/>